<dbReference type="Gene3D" id="2.40.10.10">
    <property type="entry name" value="Trypsin-like serine proteases"/>
    <property type="match status" value="2"/>
</dbReference>
<evidence type="ECO:0000256" key="5">
    <source>
        <dbReference type="ARBA" id="ARBA00023157"/>
    </source>
</evidence>
<reference evidence="9 10" key="1">
    <citation type="journal article" date="2019" name="Mol. Ecol. Resour.">
        <title>Chromosome-level genome assembly of Triplophysa tibetana, a fish adapted to the harsh high-altitude environment of the Tibetan Plateau.</title>
        <authorList>
            <person name="Yang X."/>
            <person name="Liu H."/>
            <person name="Ma Z."/>
            <person name="Zou Y."/>
            <person name="Zou M."/>
            <person name="Mao Y."/>
            <person name="Li X."/>
            <person name="Wang H."/>
            <person name="Chen T."/>
            <person name="Wang W."/>
            <person name="Yang R."/>
        </authorList>
    </citation>
    <scope>NUCLEOTIDE SEQUENCE [LARGE SCALE GENOMIC DNA]</scope>
    <source>
        <strain evidence="9">TTIB1903HZAU</strain>
        <tissue evidence="9">Muscle</tissue>
    </source>
</reference>
<dbReference type="InterPro" id="IPR043504">
    <property type="entry name" value="Peptidase_S1_PA_chymotrypsin"/>
</dbReference>
<keyword evidence="3" id="KW-0378">Hydrolase</keyword>
<evidence type="ECO:0000313" key="9">
    <source>
        <dbReference type="EMBL" id="KAA0725441.1"/>
    </source>
</evidence>
<evidence type="ECO:0000256" key="7">
    <source>
        <dbReference type="SAM" id="MobiDB-lite"/>
    </source>
</evidence>
<dbReference type="Proteomes" id="UP000324632">
    <property type="component" value="Chromosome 1"/>
</dbReference>
<dbReference type="PROSITE" id="PS50240">
    <property type="entry name" value="TRYPSIN_DOM"/>
    <property type="match status" value="1"/>
</dbReference>
<evidence type="ECO:0000256" key="6">
    <source>
        <dbReference type="ARBA" id="ARBA00023180"/>
    </source>
</evidence>
<dbReference type="InterPro" id="IPR033116">
    <property type="entry name" value="TRYPSIN_SER"/>
</dbReference>
<dbReference type="PRINTS" id="PR00722">
    <property type="entry name" value="CHYMOTRYPSIN"/>
</dbReference>
<keyword evidence="5" id="KW-1015">Disulfide bond</keyword>
<dbReference type="PANTHER" id="PTHR24253:SF144">
    <property type="entry name" value="CHYMOTRYPSIN-LIKE PROTEASE CTRL-1-RELATED"/>
    <property type="match status" value="1"/>
</dbReference>
<dbReference type="PANTHER" id="PTHR24253">
    <property type="entry name" value="TRANSMEMBRANE PROTEASE SERINE"/>
    <property type="match status" value="1"/>
</dbReference>
<sequence>MAVQQPQWGIYKTALHHVFNNRIRGACSLKLASPCSYWGAFSLSPSLSLHSRALGVNKAQRRPPAGHGEESEENWGPGRKLDPELARRENPWCLVTGGIQGQWWSLVKQEITVRSASGICCSTDINKWTLYLGRETQMTSNANPNANEVSVGVQSITIHPNYNSTLYSNDISLMKLNQPVTSTNYIRPICLASNASVFHNATSCWATGWGRIGKDEALPAPQTLQEVKVPVVGNRQCTCQYKPTEGDIITTQMICAGEAGKGACLGDSGGPLQCKQGSVWVQAGILSFGLPCATVGFPEVYSRVSEFHTWVIENVRGAEIGFVTYLSSGTDTDTNFKCNATVSNREIRTASRRTTPWADDEADRTHSHPVTVPGHLARASHTDTVAKAYTCNKRSFHPYGKIPCYSHITV</sequence>
<accession>A0A5A9PYA6</accession>
<organism evidence="9 10">
    <name type="scientific">Triplophysa tibetana</name>
    <dbReference type="NCBI Taxonomy" id="1572043"/>
    <lineage>
        <taxon>Eukaryota</taxon>
        <taxon>Metazoa</taxon>
        <taxon>Chordata</taxon>
        <taxon>Craniata</taxon>
        <taxon>Vertebrata</taxon>
        <taxon>Euteleostomi</taxon>
        <taxon>Actinopterygii</taxon>
        <taxon>Neopterygii</taxon>
        <taxon>Teleostei</taxon>
        <taxon>Ostariophysi</taxon>
        <taxon>Cypriniformes</taxon>
        <taxon>Nemacheilidae</taxon>
        <taxon>Triplophysa</taxon>
    </lineage>
</organism>
<dbReference type="SUPFAM" id="SSF50494">
    <property type="entry name" value="Trypsin-like serine proteases"/>
    <property type="match status" value="1"/>
</dbReference>
<keyword evidence="6" id="KW-0325">Glycoprotein</keyword>
<feature type="domain" description="Peptidase S1" evidence="8">
    <location>
        <begin position="78"/>
        <end position="316"/>
    </location>
</feature>
<dbReference type="PROSITE" id="PS00135">
    <property type="entry name" value="TRYPSIN_SER"/>
    <property type="match status" value="1"/>
</dbReference>
<dbReference type="GO" id="GO:0006508">
    <property type="term" value="P:proteolysis"/>
    <property type="evidence" value="ECO:0007669"/>
    <property type="project" value="UniProtKB-KW"/>
</dbReference>
<protein>
    <submittedName>
        <fullName evidence="9">Mastin</fullName>
    </submittedName>
</protein>
<dbReference type="InterPro" id="IPR009003">
    <property type="entry name" value="Peptidase_S1_PA"/>
</dbReference>
<keyword evidence="10" id="KW-1185">Reference proteome</keyword>
<evidence type="ECO:0000256" key="4">
    <source>
        <dbReference type="ARBA" id="ARBA00022825"/>
    </source>
</evidence>
<dbReference type="AlphaFoldDB" id="A0A5A9PYA6"/>
<keyword evidence="2" id="KW-0732">Signal</keyword>
<dbReference type="Pfam" id="PF00089">
    <property type="entry name" value="Trypsin"/>
    <property type="match status" value="1"/>
</dbReference>
<evidence type="ECO:0000313" key="10">
    <source>
        <dbReference type="Proteomes" id="UP000324632"/>
    </source>
</evidence>
<dbReference type="FunFam" id="2.40.10.10:FF:000024">
    <property type="entry name" value="Serine protease 53"/>
    <property type="match status" value="1"/>
</dbReference>
<dbReference type="GO" id="GO:0004252">
    <property type="term" value="F:serine-type endopeptidase activity"/>
    <property type="evidence" value="ECO:0007669"/>
    <property type="project" value="InterPro"/>
</dbReference>
<evidence type="ECO:0000256" key="2">
    <source>
        <dbReference type="ARBA" id="ARBA00022729"/>
    </source>
</evidence>
<dbReference type="InterPro" id="IPR001254">
    <property type="entry name" value="Trypsin_dom"/>
</dbReference>
<keyword evidence="4" id="KW-0720">Serine protease</keyword>
<comment type="caution">
    <text evidence="9">The sequence shown here is derived from an EMBL/GenBank/DDBJ whole genome shotgun (WGS) entry which is preliminary data.</text>
</comment>
<feature type="region of interest" description="Disordered" evidence="7">
    <location>
        <begin position="58"/>
        <end position="81"/>
    </location>
</feature>
<evidence type="ECO:0000256" key="1">
    <source>
        <dbReference type="ARBA" id="ARBA00022670"/>
    </source>
</evidence>
<dbReference type="SMART" id="SM00020">
    <property type="entry name" value="Tryp_SPc"/>
    <property type="match status" value="1"/>
</dbReference>
<dbReference type="InterPro" id="IPR001314">
    <property type="entry name" value="Peptidase_S1A"/>
</dbReference>
<dbReference type="CDD" id="cd00190">
    <property type="entry name" value="Tryp_SPc"/>
    <property type="match status" value="1"/>
</dbReference>
<gene>
    <name evidence="9" type="ORF">E1301_Tti010398</name>
</gene>
<proteinExistence type="predicted"/>
<name>A0A5A9PYA6_9TELE</name>
<dbReference type="EMBL" id="SOYY01000001">
    <property type="protein sequence ID" value="KAA0725441.1"/>
    <property type="molecule type" value="Genomic_DNA"/>
</dbReference>
<evidence type="ECO:0000256" key="3">
    <source>
        <dbReference type="ARBA" id="ARBA00022801"/>
    </source>
</evidence>
<keyword evidence="1" id="KW-0645">Protease</keyword>
<feature type="region of interest" description="Disordered" evidence="7">
    <location>
        <begin position="349"/>
        <end position="372"/>
    </location>
</feature>
<evidence type="ECO:0000259" key="8">
    <source>
        <dbReference type="PROSITE" id="PS50240"/>
    </source>
</evidence>